<gene>
    <name evidence="1" type="ORF">T01_14504</name>
</gene>
<proteinExistence type="predicted"/>
<dbReference type="AlphaFoldDB" id="A0A0V1C1N8"/>
<keyword evidence="2" id="KW-1185">Reference proteome</keyword>
<dbReference type="Proteomes" id="UP000054776">
    <property type="component" value="Unassembled WGS sequence"/>
</dbReference>
<dbReference type="OrthoDB" id="10507042at2759"/>
<dbReference type="EMBL" id="JYDH01000002">
    <property type="protein sequence ID" value="KRY43111.1"/>
    <property type="molecule type" value="Genomic_DNA"/>
</dbReference>
<comment type="caution">
    <text evidence="1">The sequence shown here is derived from an EMBL/GenBank/DDBJ whole genome shotgun (WGS) entry which is preliminary data.</text>
</comment>
<organism evidence="1 2">
    <name type="scientific">Trichinella spiralis</name>
    <name type="common">Trichina worm</name>
    <dbReference type="NCBI Taxonomy" id="6334"/>
    <lineage>
        <taxon>Eukaryota</taxon>
        <taxon>Metazoa</taxon>
        <taxon>Ecdysozoa</taxon>
        <taxon>Nematoda</taxon>
        <taxon>Enoplea</taxon>
        <taxon>Dorylaimia</taxon>
        <taxon>Trichinellida</taxon>
        <taxon>Trichinellidae</taxon>
        <taxon>Trichinella</taxon>
    </lineage>
</organism>
<dbReference type="InParanoid" id="A0A0V1C1N8"/>
<protein>
    <submittedName>
        <fullName evidence="1">Uncharacterized protein</fullName>
    </submittedName>
</protein>
<accession>A0A0V1C1N8</accession>
<reference evidence="1 2" key="1">
    <citation type="submission" date="2015-01" db="EMBL/GenBank/DDBJ databases">
        <title>Evolution of Trichinella species and genotypes.</title>
        <authorList>
            <person name="Korhonen P.K."/>
            <person name="Edoardo P."/>
            <person name="Giuseppe L.R."/>
            <person name="Gasser R.B."/>
        </authorList>
    </citation>
    <scope>NUCLEOTIDE SEQUENCE [LARGE SCALE GENOMIC DNA]</scope>
    <source>
        <strain evidence="1">ISS3</strain>
    </source>
</reference>
<evidence type="ECO:0000313" key="2">
    <source>
        <dbReference type="Proteomes" id="UP000054776"/>
    </source>
</evidence>
<sequence>MAWWSHHKAHERGNCATSTFNGISKKDAYSLKKLNGTSDSVLLLPKWFQNFKEPEGCFPVLEDRVELDFKVQHCPRRAHGNVGTLS</sequence>
<name>A0A0V1C1N8_TRISP</name>
<evidence type="ECO:0000313" key="1">
    <source>
        <dbReference type="EMBL" id="KRY43111.1"/>
    </source>
</evidence>